<name>A0A1R2BRJ2_9CILI</name>
<dbReference type="EMBL" id="MPUH01000472">
    <property type="protein sequence ID" value="OMJ79418.1"/>
    <property type="molecule type" value="Genomic_DNA"/>
</dbReference>
<accession>A0A1R2BRJ2</accession>
<gene>
    <name evidence="1" type="ORF">SteCoe_20573</name>
</gene>
<evidence type="ECO:0000313" key="1">
    <source>
        <dbReference type="EMBL" id="OMJ79418.1"/>
    </source>
</evidence>
<organism evidence="1 2">
    <name type="scientific">Stentor coeruleus</name>
    <dbReference type="NCBI Taxonomy" id="5963"/>
    <lineage>
        <taxon>Eukaryota</taxon>
        <taxon>Sar</taxon>
        <taxon>Alveolata</taxon>
        <taxon>Ciliophora</taxon>
        <taxon>Postciliodesmatophora</taxon>
        <taxon>Heterotrichea</taxon>
        <taxon>Heterotrichida</taxon>
        <taxon>Stentoridae</taxon>
        <taxon>Stentor</taxon>
    </lineage>
</organism>
<protein>
    <recommendedName>
        <fullName evidence="3">F-box domain-containing protein</fullName>
    </recommendedName>
</protein>
<comment type="caution">
    <text evidence="1">The sequence shown here is derived from an EMBL/GenBank/DDBJ whole genome shotgun (WGS) entry which is preliminary data.</text>
</comment>
<evidence type="ECO:0008006" key="3">
    <source>
        <dbReference type="Google" id="ProtNLM"/>
    </source>
</evidence>
<dbReference type="OrthoDB" id="322645at2759"/>
<sequence length="360" mass="42779">MSFQESILTEICLFLESQEVFITLSTVCKNWFELLNTNSFKSYWIRQYFKLSYELDYSELIRLFKNTKKNKLLNFRSWKTDAGVSSTEIANRYENMWEYNGASYSTYYSTEEILPLRKNCNCLGMFAGGYQTKKKFQQSFYNDGYSALYMSASLPDRLRRVLFLDDQSKPLLLDPLRRKIKYKKYNDMDLTNTKRFNNSPHLNYPREYSTPVIKTDNNAIVTKIALARPYFYTGRVKTLLIIVNESFLETDYMKFVPYNNINNFEDATSIGSIEKSIKCDDYKYIEYTPKEGFYPLLWVKFENELCSHIEIQLKRARLVKMANIKLYDIDDKREEFSLSYCSPNFDITYVLFIGYEKNII</sequence>
<reference evidence="1 2" key="1">
    <citation type="submission" date="2016-11" db="EMBL/GenBank/DDBJ databases">
        <title>The macronuclear genome of Stentor coeruleus: a giant cell with tiny introns.</title>
        <authorList>
            <person name="Slabodnick M."/>
            <person name="Ruby J.G."/>
            <person name="Reiff S.B."/>
            <person name="Swart E.C."/>
            <person name="Gosai S."/>
            <person name="Prabakaran S."/>
            <person name="Witkowska E."/>
            <person name="Larue G.E."/>
            <person name="Fisher S."/>
            <person name="Freeman R.M."/>
            <person name="Gunawardena J."/>
            <person name="Chu W."/>
            <person name="Stover N.A."/>
            <person name="Gregory B.D."/>
            <person name="Nowacki M."/>
            <person name="Derisi J."/>
            <person name="Roy S.W."/>
            <person name="Marshall W.F."/>
            <person name="Sood P."/>
        </authorList>
    </citation>
    <scope>NUCLEOTIDE SEQUENCE [LARGE SCALE GENOMIC DNA]</scope>
    <source>
        <strain evidence="1">WM001</strain>
    </source>
</reference>
<dbReference type="Proteomes" id="UP000187209">
    <property type="component" value="Unassembled WGS sequence"/>
</dbReference>
<evidence type="ECO:0000313" key="2">
    <source>
        <dbReference type="Proteomes" id="UP000187209"/>
    </source>
</evidence>
<dbReference type="AlphaFoldDB" id="A0A1R2BRJ2"/>
<keyword evidence="2" id="KW-1185">Reference proteome</keyword>
<proteinExistence type="predicted"/>